<feature type="region of interest" description="Disordered" evidence="1">
    <location>
        <begin position="49"/>
        <end position="112"/>
    </location>
</feature>
<dbReference type="SUPFAM" id="SSF46785">
    <property type="entry name" value="Winged helix' DNA-binding domain"/>
    <property type="match status" value="1"/>
</dbReference>
<accession>A0A7D5L9P8</accession>
<evidence type="ECO:0000313" key="3">
    <source>
        <dbReference type="Proteomes" id="UP000509626"/>
    </source>
</evidence>
<reference evidence="2 3" key="1">
    <citation type="submission" date="2020-06" db="EMBL/GenBank/DDBJ databases">
        <title>NJ-3-1, isolated from saline soil.</title>
        <authorList>
            <person name="Cui H.L."/>
            <person name="Shi X."/>
        </authorList>
    </citation>
    <scope>NUCLEOTIDE SEQUENCE [LARGE SCALE GENOMIC DNA]</scope>
    <source>
        <strain evidence="2 3">NJ-3-1</strain>
    </source>
</reference>
<dbReference type="PANTHER" id="PTHR30154">
    <property type="entry name" value="LEUCINE-RESPONSIVE REGULATORY PROTEIN"/>
    <property type="match status" value="1"/>
</dbReference>
<dbReference type="GO" id="GO:0005829">
    <property type="term" value="C:cytosol"/>
    <property type="evidence" value="ECO:0007669"/>
    <property type="project" value="TreeGrafter"/>
</dbReference>
<dbReference type="InterPro" id="IPR011991">
    <property type="entry name" value="ArsR-like_HTH"/>
</dbReference>
<dbReference type="PANTHER" id="PTHR30154:SF34">
    <property type="entry name" value="TRANSCRIPTIONAL REGULATOR AZLB"/>
    <property type="match status" value="1"/>
</dbReference>
<name>A0A7D5L9P8_9EURY</name>
<dbReference type="GO" id="GO:0043200">
    <property type="term" value="P:response to amino acid"/>
    <property type="evidence" value="ECO:0007669"/>
    <property type="project" value="TreeGrafter"/>
</dbReference>
<dbReference type="GO" id="GO:0043565">
    <property type="term" value="F:sequence-specific DNA binding"/>
    <property type="evidence" value="ECO:0007669"/>
    <property type="project" value="InterPro"/>
</dbReference>
<dbReference type="CDD" id="cd00090">
    <property type="entry name" value="HTH_ARSR"/>
    <property type="match status" value="1"/>
</dbReference>
<gene>
    <name evidence="2" type="ORF">HUG12_05690</name>
</gene>
<dbReference type="Proteomes" id="UP000509626">
    <property type="component" value="Chromosome"/>
</dbReference>
<dbReference type="Pfam" id="PF13412">
    <property type="entry name" value="HTH_24"/>
    <property type="match status" value="1"/>
</dbReference>
<evidence type="ECO:0000313" key="2">
    <source>
        <dbReference type="EMBL" id="QLG61251.1"/>
    </source>
</evidence>
<protein>
    <submittedName>
        <fullName evidence="2">Winged helix-turn-helix transcriptional regulator</fullName>
    </submittedName>
</protein>
<organism evidence="2 3">
    <name type="scientific">Halorarum salinum</name>
    <dbReference type="NCBI Taxonomy" id="2743089"/>
    <lineage>
        <taxon>Archaea</taxon>
        <taxon>Methanobacteriati</taxon>
        <taxon>Methanobacteriota</taxon>
        <taxon>Stenosarchaea group</taxon>
        <taxon>Halobacteria</taxon>
        <taxon>Halobacteriales</taxon>
        <taxon>Haloferacaceae</taxon>
        <taxon>Halorarum</taxon>
    </lineage>
</organism>
<dbReference type="InterPro" id="IPR000485">
    <property type="entry name" value="AsnC-type_HTH_dom"/>
</dbReference>
<dbReference type="PRINTS" id="PR00033">
    <property type="entry name" value="HTHASNC"/>
</dbReference>
<dbReference type="EMBL" id="CP058579">
    <property type="protein sequence ID" value="QLG61251.1"/>
    <property type="molecule type" value="Genomic_DNA"/>
</dbReference>
<proteinExistence type="predicted"/>
<keyword evidence="3" id="KW-1185">Reference proteome</keyword>
<dbReference type="KEGG" id="halu:HUG12_05690"/>
<dbReference type="Gene3D" id="1.10.10.10">
    <property type="entry name" value="Winged helix-like DNA-binding domain superfamily/Winged helix DNA-binding domain"/>
    <property type="match status" value="1"/>
</dbReference>
<dbReference type="InterPro" id="IPR036390">
    <property type="entry name" value="WH_DNA-bd_sf"/>
</dbReference>
<sequence length="112" mass="11647">MGSDSLDDVDRATLHLLRADARKNANTAIADRMGVAASTVSTRITKLEEQGIIDGDHPKSTIGTPGCRSTRSSRVPPPSPSVGNSPTGRSTPHGVVDVRETIAGNGTSASRR</sequence>
<evidence type="ECO:0000256" key="1">
    <source>
        <dbReference type="SAM" id="MobiDB-lite"/>
    </source>
</evidence>
<feature type="compositionally biased region" description="Basic and acidic residues" evidence="1">
    <location>
        <begin position="49"/>
        <end position="59"/>
    </location>
</feature>
<dbReference type="InterPro" id="IPR036388">
    <property type="entry name" value="WH-like_DNA-bd_sf"/>
</dbReference>
<dbReference type="AlphaFoldDB" id="A0A7D5L9P8"/>